<feature type="transmembrane region" description="Helical" evidence="1">
    <location>
        <begin position="47"/>
        <end position="64"/>
    </location>
</feature>
<dbReference type="EMBL" id="JAULBC010000010">
    <property type="protein sequence ID" value="MEX6690810.1"/>
    <property type="molecule type" value="Genomic_DNA"/>
</dbReference>
<keyword evidence="1" id="KW-1133">Transmembrane helix</keyword>
<evidence type="ECO:0000313" key="2">
    <source>
        <dbReference type="EMBL" id="MEX6690810.1"/>
    </source>
</evidence>
<proteinExistence type="predicted"/>
<dbReference type="Proteomes" id="UP001560573">
    <property type="component" value="Unassembled WGS sequence"/>
</dbReference>
<evidence type="ECO:0008006" key="4">
    <source>
        <dbReference type="Google" id="ProtNLM"/>
    </source>
</evidence>
<keyword evidence="1" id="KW-0812">Transmembrane</keyword>
<evidence type="ECO:0000256" key="1">
    <source>
        <dbReference type="SAM" id="Phobius"/>
    </source>
</evidence>
<name>A0ABV3ZMU5_9BACT</name>
<feature type="transmembrane region" description="Helical" evidence="1">
    <location>
        <begin position="131"/>
        <end position="148"/>
    </location>
</feature>
<protein>
    <recommendedName>
        <fullName evidence="4">DUF4175 family protein</fullName>
    </recommendedName>
</protein>
<comment type="caution">
    <text evidence="2">The sequence shown here is derived from an EMBL/GenBank/DDBJ whole genome shotgun (WGS) entry which is preliminary data.</text>
</comment>
<dbReference type="RefSeq" id="WP_369332224.1">
    <property type="nucleotide sequence ID" value="NZ_JAULBC010000010.1"/>
</dbReference>
<reference evidence="2 3" key="1">
    <citation type="submission" date="2023-07" db="EMBL/GenBank/DDBJ databases">
        <authorList>
            <person name="Lian W.-H."/>
        </authorList>
    </citation>
    <scope>NUCLEOTIDE SEQUENCE [LARGE SCALE GENOMIC DNA]</scope>
    <source>
        <strain evidence="2 3">SYSU DXS3180</strain>
    </source>
</reference>
<keyword evidence="1" id="KW-0472">Membrane</keyword>
<feature type="transmembrane region" description="Helical" evidence="1">
    <location>
        <begin position="21"/>
        <end position="41"/>
    </location>
</feature>
<organism evidence="2 3">
    <name type="scientific">Danxiaibacter flavus</name>
    <dbReference type="NCBI Taxonomy" id="3049108"/>
    <lineage>
        <taxon>Bacteria</taxon>
        <taxon>Pseudomonadati</taxon>
        <taxon>Bacteroidota</taxon>
        <taxon>Chitinophagia</taxon>
        <taxon>Chitinophagales</taxon>
        <taxon>Chitinophagaceae</taxon>
        <taxon>Danxiaibacter</taxon>
    </lineage>
</organism>
<keyword evidence="3" id="KW-1185">Reference proteome</keyword>
<accession>A0ABV3ZMU5</accession>
<gene>
    <name evidence="2" type="ORF">QTN47_25100</name>
</gene>
<evidence type="ECO:0000313" key="3">
    <source>
        <dbReference type="Proteomes" id="UP001560573"/>
    </source>
</evidence>
<sequence length="709" mass="79258">MSRAVNHIIPSLQKRWKASGLILNAFISLTIAVVIIAIVFVFKHLSLWWLLPAWIACFAGSLFLHRKWQVSETDVVVHLNTIYPQLEASVNLLLKPENERNVLENFQVEKLNSALGNVDIKNPFLKKIRSAIVALIAALIAFFLIVYIKPLRPGAKVNHTIKNQPAEGERSLPAIRDVHVMITPPSYTKKANTNQASWNIVAEQNAAVEWNIKTNLPVEKVQLIFDDSAVFNLSSAVNDKLTWKGSKTITRPGFYQVKLNGQLSDLYKIEMVKDQPPVIVVKSPKPSTVIDYGEPAKIEVNASITDDYGIQQRYIMATVASGSGEAVKFKEQKIGLQYVSGAKANDIKLPVTLPSLGMQPGDELYFYIAATDNNNQESRSDVYIITLADTAQLMSLDITINASDVKPEFFRSERQIIIETEQLLRERDTISETAFKNRSNDLGIDQKLLRLRYGKFLGEESEGNIGEAHDDHDEHDHAETGQFGNAAEILDQFSHKHDIAEDATFFDPETKKQLKATLAEMWNAELRLRTFKPAEALPFAYKALRLLKDLQQKSRVYVGKTNIKTPPLQKEKRLSGDLSGIASPELQRNNEKLVSEADVFKESLGVLEQLKTDLVVSTGELELLLRASAGLSRHAASNPTGFMHALQSMKNITISLETGKAISNNDIVVVQKTLYEIIPAPARRPRQAGKGADFSLSDTYFNNLQKQQH</sequence>